<dbReference type="Pfam" id="PF02729">
    <property type="entry name" value="OTCace_N"/>
    <property type="match status" value="1"/>
</dbReference>
<evidence type="ECO:0000259" key="8">
    <source>
        <dbReference type="Pfam" id="PF02729"/>
    </source>
</evidence>
<dbReference type="EMBL" id="FUYB01000006">
    <property type="protein sequence ID" value="SKA77175.1"/>
    <property type="molecule type" value="Genomic_DNA"/>
</dbReference>
<dbReference type="STRING" id="92487.SAMN02745130_01752"/>
<name>A0A1T4WJU9_9GAMM</name>
<dbReference type="GO" id="GO:0042450">
    <property type="term" value="P:L-arginine biosynthetic process via ornithine"/>
    <property type="evidence" value="ECO:0007669"/>
    <property type="project" value="UniProtKB-UniRule"/>
</dbReference>
<dbReference type="PANTHER" id="PTHR45753:SF3">
    <property type="entry name" value="ORNITHINE TRANSCARBAMYLASE, MITOCHONDRIAL"/>
    <property type="match status" value="1"/>
</dbReference>
<dbReference type="NCBIfam" id="NF001986">
    <property type="entry name" value="PRK00779.1"/>
    <property type="match status" value="1"/>
</dbReference>
<comment type="similarity">
    <text evidence="2 6">Belongs to the aspartate/ornithine carbamoyltransferase superfamily. OTCase family.</text>
</comment>
<feature type="binding site" evidence="6">
    <location>
        <position position="288"/>
    </location>
    <ligand>
        <name>carbamoyl phosphate</name>
        <dbReference type="ChEBI" id="CHEBI:58228"/>
    </ligand>
</feature>
<dbReference type="InterPro" id="IPR006130">
    <property type="entry name" value="Asp/Orn_carbamoylTrfase"/>
</dbReference>
<evidence type="ECO:0000256" key="2">
    <source>
        <dbReference type="ARBA" id="ARBA00007805"/>
    </source>
</evidence>
<evidence type="ECO:0000313" key="10">
    <source>
        <dbReference type="Proteomes" id="UP000190460"/>
    </source>
</evidence>
<feature type="binding site" evidence="6">
    <location>
        <begin position="54"/>
        <end position="57"/>
    </location>
    <ligand>
        <name>carbamoyl phosphate</name>
        <dbReference type="ChEBI" id="CHEBI:58228"/>
    </ligand>
</feature>
<dbReference type="GO" id="GO:0019240">
    <property type="term" value="P:citrulline biosynthetic process"/>
    <property type="evidence" value="ECO:0007669"/>
    <property type="project" value="TreeGrafter"/>
</dbReference>
<feature type="binding site" evidence="6">
    <location>
        <begin position="132"/>
        <end position="135"/>
    </location>
    <ligand>
        <name>carbamoyl phosphate</name>
        <dbReference type="ChEBI" id="CHEBI:58228"/>
    </ligand>
</feature>
<evidence type="ECO:0000256" key="5">
    <source>
        <dbReference type="ARBA" id="ARBA00048772"/>
    </source>
</evidence>
<feature type="binding site" evidence="6">
    <location>
        <position position="81"/>
    </location>
    <ligand>
        <name>carbamoyl phosphate</name>
        <dbReference type="ChEBI" id="CHEBI:58228"/>
    </ligand>
</feature>
<dbReference type="FunFam" id="3.40.50.1370:FF:000008">
    <property type="entry name" value="Ornithine carbamoyltransferase"/>
    <property type="match status" value="1"/>
</dbReference>
<dbReference type="RefSeq" id="WP_078922220.1">
    <property type="nucleotide sequence ID" value="NZ_FUYB01000006.1"/>
</dbReference>
<proteinExistence type="inferred from homology"/>
<accession>A0A1T4WJU9</accession>
<dbReference type="PRINTS" id="PR00100">
    <property type="entry name" value="AOTCASE"/>
</dbReference>
<comment type="subcellular location">
    <subcellularLocation>
        <location evidence="6">Cytoplasm</location>
    </subcellularLocation>
</comment>
<dbReference type="Proteomes" id="UP000190460">
    <property type="component" value="Unassembled WGS sequence"/>
</dbReference>
<dbReference type="SUPFAM" id="SSF53671">
    <property type="entry name" value="Aspartate/ornithine carbamoyltransferase"/>
    <property type="match status" value="1"/>
</dbReference>
<organism evidence="9 10">
    <name type="scientific">Thiothrix eikelboomii</name>
    <dbReference type="NCBI Taxonomy" id="92487"/>
    <lineage>
        <taxon>Bacteria</taxon>
        <taxon>Pseudomonadati</taxon>
        <taxon>Pseudomonadota</taxon>
        <taxon>Gammaproteobacteria</taxon>
        <taxon>Thiotrichales</taxon>
        <taxon>Thiotrichaceae</taxon>
        <taxon>Thiothrix</taxon>
    </lineage>
</organism>
<keyword evidence="4 6" id="KW-0808">Transferase</keyword>
<dbReference type="AlphaFoldDB" id="A0A1T4WJU9"/>
<dbReference type="PRINTS" id="PR00102">
    <property type="entry name" value="OTCASE"/>
</dbReference>
<feature type="binding site" evidence="6">
    <location>
        <position position="220"/>
    </location>
    <ligand>
        <name>L-ornithine</name>
        <dbReference type="ChEBI" id="CHEBI:46911"/>
    </ligand>
</feature>
<dbReference type="GO" id="GO:0005737">
    <property type="term" value="C:cytoplasm"/>
    <property type="evidence" value="ECO:0007669"/>
    <property type="project" value="UniProtKB-SubCell"/>
</dbReference>
<protein>
    <recommendedName>
        <fullName evidence="3 6">Ornithine carbamoyltransferase</fullName>
        <shortName evidence="6">OTCase</shortName>
        <ecNumber evidence="3 6">2.1.3.3</ecNumber>
    </recommendedName>
</protein>
<dbReference type="InterPro" id="IPR006132">
    <property type="entry name" value="Asp/Orn_carbamoyltranf_P-bd"/>
</dbReference>
<dbReference type="PROSITE" id="PS00097">
    <property type="entry name" value="CARBAMOYLTRANSFERASE"/>
    <property type="match status" value="1"/>
</dbReference>
<evidence type="ECO:0000313" key="9">
    <source>
        <dbReference type="EMBL" id="SKA77175.1"/>
    </source>
</evidence>
<keyword evidence="6" id="KW-0963">Cytoplasm</keyword>
<dbReference type="InterPro" id="IPR002292">
    <property type="entry name" value="Orn/put_carbamltrans"/>
</dbReference>
<feature type="domain" description="Aspartate/ornithine carbamoyltransferase carbamoyl-P binding" evidence="8">
    <location>
        <begin position="5"/>
        <end position="144"/>
    </location>
</feature>
<evidence type="ECO:0000256" key="1">
    <source>
        <dbReference type="ARBA" id="ARBA00004975"/>
    </source>
</evidence>
<dbReference type="GO" id="GO:0016597">
    <property type="term" value="F:amino acid binding"/>
    <property type="evidence" value="ECO:0007669"/>
    <property type="project" value="InterPro"/>
</dbReference>
<gene>
    <name evidence="9" type="ORF">SAMN02745130_01752</name>
</gene>
<dbReference type="InterPro" id="IPR006131">
    <property type="entry name" value="Asp_carbamoyltransf_Asp/Orn-bd"/>
</dbReference>
<feature type="domain" description="Aspartate/ornithine carbamoyltransferase Asp/Orn-binding" evidence="7">
    <location>
        <begin position="152"/>
        <end position="298"/>
    </location>
</feature>
<evidence type="ECO:0000256" key="3">
    <source>
        <dbReference type="ARBA" id="ARBA00013007"/>
    </source>
</evidence>
<dbReference type="OrthoDB" id="9802587at2"/>
<dbReference type="HAMAP" id="MF_01109">
    <property type="entry name" value="OTCase"/>
    <property type="match status" value="1"/>
</dbReference>
<keyword evidence="10" id="KW-1185">Reference proteome</keyword>
<dbReference type="PANTHER" id="PTHR45753">
    <property type="entry name" value="ORNITHINE CARBAMOYLTRANSFERASE, MITOCHONDRIAL"/>
    <property type="match status" value="1"/>
</dbReference>
<reference evidence="9 10" key="1">
    <citation type="submission" date="2017-02" db="EMBL/GenBank/DDBJ databases">
        <authorList>
            <person name="Peterson S.W."/>
        </authorList>
    </citation>
    <scope>NUCLEOTIDE SEQUENCE [LARGE SCALE GENOMIC DNA]</scope>
    <source>
        <strain evidence="9 10">ATCC 49788</strain>
    </source>
</reference>
<evidence type="ECO:0000256" key="4">
    <source>
        <dbReference type="ARBA" id="ARBA00022679"/>
    </source>
</evidence>
<dbReference type="InterPro" id="IPR024904">
    <property type="entry name" value="OTCase_ArgI"/>
</dbReference>
<comment type="catalytic activity">
    <reaction evidence="5 6">
        <text>carbamoyl phosphate + L-ornithine = L-citrulline + phosphate + H(+)</text>
        <dbReference type="Rhea" id="RHEA:19513"/>
        <dbReference type="ChEBI" id="CHEBI:15378"/>
        <dbReference type="ChEBI" id="CHEBI:43474"/>
        <dbReference type="ChEBI" id="CHEBI:46911"/>
        <dbReference type="ChEBI" id="CHEBI:57743"/>
        <dbReference type="ChEBI" id="CHEBI:58228"/>
        <dbReference type="EC" id="2.1.3.3"/>
    </reaction>
</comment>
<dbReference type="NCBIfam" id="TIGR00658">
    <property type="entry name" value="orni_carb_tr"/>
    <property type="match status" value="1"/>
</dbReference>
<dbReference type="EC" id="2.1.3.3" evidence="3 6"/>
<feature type="binding site" evidence="6">
    <location>
        <position position="105"/>
    </location>
    <ligand>
        <name>carbamoyl phosphate</name>
        <dbReference type="ChEBI" id="CHEBI:58228"/>
    </ligand>
</feature>
<sequence length="305" mass="33850">MSTVRHFLTLSDLSSAELLAVLERAIDLKAMTKRGELYTPLQNRSLAMIFEKASTRTRVSFEVGMTQLGGHALFLSPNDSQLGRGEPIEDAARVISRMVDMVMIRTFEQYKVERFAAYSRVPVINGLTDTHHPCQLLADLMTWIEQRGLPTGRTVAWVGDGNNMCHSWMEAARLLNFKLRICTPQGYQPKASIVAANAAQLSFCATPQEAVQNADLVTTDTWASMGQEAEKKQRELAFAGFEVTDDLMALAHPDAIFMHCLPAYRGKEVSAAVIDGPQSVVWDEAENRLHAQKALMEALLLGFPH</sequence>
<feature type="binding site" evidence="6">
    <location>
        <position position="163"/>
    </location>
    <ligand>
        <name>L-ornithine</name>
        <dbReference type="ChEBI" id="CHEBI:46911"/>
    </ligand>
</feature>
<evidence type="ECO:0000256" key="6">
    <source>
        <dbReference type="HAMAP-Rule" id="MF_01109"/>
    </source>
</evidence>
<dbReference type="Gene3D" id="3.40.50.1370">
    <property type="entry name" value="Aspartate/ornithine carbamoyltransferase"/>
    <property type="match status" value="2"/>
</dbReference>
<dbReference type="Pfam" id="PF00185">
    <property type="entry name" value="OTCace"/>
    <property type="match status" value="1"/>
</dbReference>
<evidence type="ECO:0000259" key="7">
    <source>
        <dbReference type="Pfam" id="PF00185"/>
    </source>
</evidence>
<feature type="binding site" evidence="6">
    <location>
        <begin position="224"/>
        <end position="225"/>
    </location>
    <ligand>
        <name>L-ornithine</name>
        <dbReference type="ChEBI" id="CHEBI:46911"/>
    </ligand>
</feature>
<comment type="pathway">
    <text evidence="1">Amino-acid biosynthesis; L-arginine biosynthesis; L-arginine from L-ornithine and carbamoyl phosphate: step 1/3.</text>
</comment>
<feature type="binding site" evidence="6">
    <location>
        <begin position="260"/>
        <end position="261"/>
    </location>
    <ligand>
        <name>carbamoyl phosphate</name>
        <dbReference type="ChEBI" id="CHEBI:58228"/>
    </ligand>
</feature>
<dbReference type="GO" id="GO:0004585">
    <property type="term" value="F:ornithine carbamoyltransferase activity"/>
    <property type="evidence" value="ECO:0007669"/>
    <property type="project" value="UniProtKB-UniRule"/>
</dbReference>
<dbReference type="InterPro" id="IPR036901">
    <property type="entry name" value="Asp/Orn_carbamoylTrfase_sf"/>
</dbReference>